<feature type="region of interest" description="Disordered" evidence="1">
    <location>
        <begin position="42"/>
        <end position="71"/>
    </location>
</feature>
<feature type="region of interest" description="Disordered" evidence="1">
    <location>
        <begin position="91"/>
        <end position="140"/>
    </location>
</feature>
<reference evidence="2" key="1">
    <citation type="journal article" date="1989" name="J. Bacteriol.">
        <title>Nucleotide sequence and regulation of the Escherichia coli gene for ferrienterobactin transport protein FepB.</title>
        <authorList>
            <person name="Elkins M.F."/>
            <person name="Earhart C.F."/>
        </authorList>
    </citation>
    <scope>NUCLEOTIDE SEQUENCE</scope>
    <source>
        <strain evidence="2">K-12</strain>
    </source>
</reference>
<dbReference type="AlphaFoldDB" id="O65940"/>
<organism evidence="2">
    <name type="scientific">Escherichia coli</name>
    <dbReference type="NCBI Taxonomy" id="562"/>
    <lineage>
        <taxon>Bacteria</taxon>
        <taxon>Pseudomonadati</taxon>
        <taxon>Pseudomonadota</taxon>
        <taxon>Gammaproteobacteria</taxon>
        <taxon>Enterobacterales</taxon>
        <taxon>Enterobacteriaceae</taxon>
        <taxon>Escherichia</taxon>
    </lineage>
</organism>
<proteinExistence type="predicted"/>
<feature type="compositionally biased region" description="Polar residues" evidence="1">
    <location>
        <begin position="103"/>
        <end position="112"/>
    </location>
</feature>
<sequence length="174" mass="18036">MASPVTFCAVHKPLIRPNIASGVCVCSIVYCSNELTALNQPNSARQTTPKIHIGIRPNRPMARNDPSVESSINNPGRALCASFPLVNAPIAAPSGGSPRRENQSVPLTSASCQPAPDTVPAPRSPSSINHPAAPSRPPAGWQAENEILPVMISTDAHAAAVAVATPEGLTTVAR</sequence>
<dbReference type="PIR" id="JV0046">
    <property type="entry name" value="JV0046"/>
</dbReference>
<evidence type="ECO:0000313" key="2">
    <source>
        <dbReference type="EMBL" id="AAA83854.1"/>
    </source>
</evidence>
<accession>O65940</accession>
<evidence type="ECO:0000256" key="1">
    <source>
        <dbReference type="SAM" id="MobiDB-lite"/>
    </source>
</evidence>
<protein>
    <submittedName>
        <fullName evidence="2">Uncharacterized protein</fullName>
    </submittedName>
</protein>
<name>O65940_ECOLX</name>
<dbReference type="EMBL" id="M29730">
    <property type="protein sequence ID" value="AAA83854.1"/>
    <property type="molecule type" value="Genomic_DNA"/>
</dbReference>